<proteinExistence type="predicted"/>
<gene>
    <name evidence="3" type="ORF">PsYK624_128550</name>
</gene>
<keyword evidence="2" id="KW-0472">Membrane</keyword>
<feature type="region of interest" description="Disordered" evidence="1">
    <location>
        <begin position="217"/>
        <end position="368"/>
    </location>
</feature>
<dbReference type="EMBL" id="BPQB01000062">
    <property type="protein sequence ID" value="GJE96654.1"/>
    <property type="molecule type" value="Genomic_DNA"/>
</dbReference>
<keyword evidence="2" id="KW-1133">Transmembrane helix</keyword>
<comment type="caution">
    <text evidence="3">The sequence shown here is derived from an EMBL/GenBank/DDBJ whole genome shotgun (WGS) entry which is preliminary data.</text>
</comment>
<feature type="compositionally biased region" description="Low complexity" evidence="1">
    <location>
        <begin position="83"/>
        <end position="139"/>
    </location>
</feature>
<feature type="region of interest" description="Disordered" evidence="1">
    <location>
        <begin position="1"/>
        <end position="23"/>
    </location>
</feature>
<dbReference type="Proteomes" id="UP000703269">
    <property type="component" value="Unassembled WGS sequence"/>
</dbReference>
<evidence type="ECO:0000256" key="2">
    <source>
        <dbReference type="SAM" id="Phobius"/>
    </source>
</evidence>
<evidence type="ECO:0000256" key="1">
    <source>
        <dbReference type="SAM" id="MobiDB-lite"/>
    </source>
</evidence>
<protein>
    <submittedName>
        <fullName evidence="3">Uncharacterized protein</fullName>
    </submittedName>
</protein>
<name>A0A9P3LJG6_9APHY</name>
<organism evidence="3 4">
    <name type="scientific">Phanerochaete sordida</name>
    <dbReference type="NCBI Taxonomy" id="48140"/>
    <lineage>
        <taxon>Eukaryota</taxon>
        <taxon>Fungi</taxon>
        <taxon>Dikarya</taxon>
        <taxon>Basidiomycota</taxon>
        <taxon>Agaricomycotina</taxon>
        <taxon>Agaricomycetes</taxon>
        <taxon>Polyporales</taxon>
        <taxon>Phanerochaetaceae</taxon>
        <taxon>Phanerochaete</taxon>
    </lineage>
</organism>
<evidence type="ECO:0000313" key="4">
    <source>
        <dbReference type="Proteomes" id="UP000703269"/>
    </source>
</evidence>
<keyword evidence="2" id="KW-0812">Transmembrane</keyword>
<feature type="compositionally biased region" description="Pro residues" evidence="1">
    <location>
        <begin position="288"/>
        <end position="298"/>
    </location>
</feature>
<sequence length="368" mass="37640">MRARHRLPGGMPPFPEPRLVPGERRFRESEFRVFSETTIFLTSDAFPADPAAATSPPVPISSALSAPSDAVPITSSPAPAPPQVTSTSSSSSASAVPQTSSPQSGPGSSSSAGSSATPTAASLSVTSTPSSSSFSSNLTPNARTLTITNAWTSVQPTTVSRVSTASAQGADVTTTISVPAAGPAAPAHVYIVVVAAGGPVVVVVLLVLWIRRRRRRSANVNDPAKRHSADGSYETDPANEDLAKLAAPSSDELPDLADADSASISTRHSRPASAGRAHTPSFVARALPTPPMTPPSKLPPLNGDTQTPHYDPSGLSPAPGDQEVGPEAQREEDGGVRLAGAGLRAQSLRPLPAPPPTATLPPAYAEYL</sequence>
<evidence type="ECO:0000313" key="3">
    <source>
        <dbReference type="EMBL" id="GJE96654.1"/>
    </source>
</evidence>
<accession>A0A9P3LJG6</accession>
<reference evidence="3 4" key="1">
    <citation type="submission" date="2021-08" db="EMBL/GenBank/DDBJ databases">
        <title>Draft Genome Sequence of Phanerochaete sordida strain YK-624.</title>
        <authorList>
            <person name="Mori T."/>
            <person name="Dohra H."/>
            <person name="Suzuki T."/>
            <person name="Kawagishi H."/>
            <person name="Hirai H."/>
        </authorList>
    </citation>
    <scope>NUCLEOTIDE SEQUENCE [LARGE SCALE GENOMIC DNA]</scope>
    <source>
        <strain evidence="3 4">YK-624</strain>
    </source>
</reference>
<feature type="transmembrane region" description="Helical" evidence="2">
    <location>
        <begin position="187"/>
        <end position="210"/>
    </location>
</feature>
<keyword evidence="4" id="KW-1185">Reference proteome</keyword>
<feature type="region of interest" description="Disordered" evidence="1">
    <location>
        <begin position="44"/>
        <end position="139"/>
    </location>
</feature>
<dbReference type="AlphaFoldDB" id="A0A9P3LJG6"/>
<feature type="compositionally biased region" description="Low complexity" evidence="1">
    <location>
        <begin position="336"/>
        <end position="345"/>
    </location>
</feature>